<dbReference type="Pfam" id="PF00909">
    <property type="entry name" value="Ammonium_transp"/>
    <property type="match status" value="1"/>
</dbReference>
<dbReference type="InterPro" id="IPR003609">
    <property type="entry name" value="Pan_app"/>
</dbReference>
<feature type="domain" description="Apple" evidence="6">
    <location>
        <begin position="649"/>
        <end position="741"/>
    </location>
</feature>
<dbReference type="SUPFAM" id="SSF57414">
    <property type="entry name" value="Hairpin loop containing domain-like"/>
    <property type="match status" value="4"/>
</dbReference>
<dbReference type="InterPro" id="IPR052774">
    <property type="entry name" value="Celegans_DevNeuronal_Protein"/>
</dbReference>
<keyword evidence="2 5" id="KW-0812">Transmembrane</keyword>
<dbReference type="InterPro" id="IPR029020">
    <property type="entry name" value="Ammonium/urea_transptr"/>
</dbReference>
<dbReference type="STRING" id="35525.A0A164XQP6"/>
<feature type="transmembrane region" description="Helical" evidence="5">
    <location>
        <begin position="28"/>
        <end position="52"/>
    </location>
</feature>
<dbReference type="SUPFAM" id="SSF111352">
    <property type="entry name" value="Ammonium transporter"/>
    <property type="match status" value="1"/>
</dbReference>
<dbReference type="CDD" id="cd01099">
    <property type="entry name" value="PAN_AP_HGF"/>
    <property type="match status" value="3"/>
</dbReference>
<dbReference type="PROSITE" id="PS50948">
    <property type="entry name" value="PAN"/>
    <property type="match status" value="4"/>
</dbReference>
<sequence>MEASVLNETAVSILASRLAMTQNNLNDFFIISSAILVFAMQAGFSLMETGLVRSKNATNILMKSTLDAFIGATVYWLVGYAFAYGDVLIAWGVGFCSILFGSLKYFKILRVESCVEIHGMDLMKHGEPAYPAESWQEQQYWDHQVKQLVYSLSSTKIDEAVGGQTIFDSIATVDLGVNNNFRLTGMPPQMNFAHLALTDHFQKSLLSLENHQRVVVNDVQLVDFNVQRHRFTSFVQFRALGFDPIFRHQHFGFYSRATTKLFIVRSVWAATLLDCQRECEDVLFNCETIAYGKNLLKNTTCDLSDWEAASLSVQPYATDTIVAPTFNVYSRYGRYPNEALDERRCNSFDDPAHHDTTPYYRPASTQIETLSEDVLLIDVIDAYLTNADEELVLIDEGPVCYSVIFNGRRLSHRYIERSVAVISLDECKLLCTRETSFDCRSFNYRRRLSSTNCDLSREDSASLDVTSSRVFFTDPDVDFYQRVGRGQSCYRPFVRPPASPAPSSGSEYYYGSSNPGSIIQRPITSVQPSSVTTISECYRRLKSGYRLESRIVRDSLNVRNLYECQTECHRSRIFVCRSFSYRQAINGYNSGGGNNCELSDLDPREWDPVRHLVIDREADIYERSLVGRNCRDTPVTTWNNRPTKPSTLCFLRTKSGIRMDRRAIRHSVTANSPVECEQECINSQYFTCRSFSYRFTSTASLSELYHKVYENCDMSDIDLNSMDPLRDLIDDRGYDSWQRTSYSRDCDIGSYRLPDTSGNKPEWSRGHFSLGCYISYRRGFRMVQRLVRDSIHVRNLAECELECSRTRPFTCQTFHFRYTNLEGGYDRNPYNCELSDVSARDFDRYRDMTEDRDYELFTRSQFSSCVHSFNTLESASQLSPILASSSTEVTVSGIRCRDGSKCRPHRELGYWYCEIDNSYYKFNNNWDYCCQPQSRCGYSDGYTYPWCMVGSEASGQWRPCSDRYAERPYAYLHRTLPPNATETQGAFRPLKNDEDVIRPVDSNSADYLRSGSHIIVQTNCTESN</sequence>
<proteinExistence type="predicted"/>
<feature type="domain" description="Apple" evidence="6">
    <location>
        <begin position="537"/>
        <end position="625"/>
    </location>
</feature>
<comment type="caution">
    <text evidence="7">The sequence shown here is derived from an EMBL/GenBank/DDBJ whole genome shotgun (WGS) entry which is preliminary data.</text>
</comment>
<dbReference type="GO" id="GO:0008519">
    <property type="term" value="F:ammonium channel activity"/>
    <property type="evidence" value="ECO:0007669"/>
    <property type="project" value="InterPro"/>
</dbReference>
<organism evidence="7 8">
    <name type="scientific">Daphnia magna</name>
    <dbReference type="NCBI Taxonomy" id="35525"/>
    <lineage>
        <taxon>Eukaryota</taxon>
        <taxon>Metazoa</taxon>
        <taxon>Ecdysozoa</taxon>
        <taxon>Arthropoda</taxon>
        <taxon>Crustacea</taxon>
        <taxon>Branchiopoda</taxon>
        <taxon>Diplostraca</taxon>
        <taxon>Cladocera</taxon>
        <taxon>Anomopoda</taxon>
        <taxon>Daphniidae</taxon>
        <taxon>Daphnia</taxon>
    </lineage>
</organism>
<gene>
    <name evidence="7" type="ORF">APZ42_019771</name>
</gene>
<name>A0A164XQP6_9CRUS</name>
<evidence type="ECO:0000256" key="2">
    <source>
        <dbReference type="ARBA" id="ARBA00022692"/>
    </source>
</evidence>
<evidence type="ECO:0000256" key="4">
    <source>
        <dbReference type="ARBA" id="ARBA00023136"/>
    </source>
</evidence>
<dbReference type="AlphaFoldDB" id="A0A164XQP6"/>
<dbReference type="OrthoDB" id="534912at2759"/>
<accession>A0A164XQP6</accession>
<keyword evidence="8" id="KW-1185">Reference proteome</keyword>
<dbReference type="EMBL" id="LRGB01000944">
    <property type="protein sequence ID" value="KZS14470.1"/>
    <property type="molecule type" value="Genomic_DNA"/>
</dbReference>
<dbReference type="Gene3D" id="3.50.4.10">
    <property type="entry name" value="Hepatocyte Growth Factor"/>
    <property type="match status" value="4"/>
</dbReference>
<evidence type="ECO:0000313" key="8">
    <source>
        <dbReference type="Proteomes" id="UP000076858"/>
    </source>
</evidence>
<comment type="subcellular location">
    <subcellularLocation>
        <location evidence="1">Membrane</location>
        <topology evidence="1">Multi-pass membrane protein</topology>
    </subcellularLocation>
</comment>
<evidence type="ECO:0000259" key="6">
    <source>
        <dbReference type="PROSITE" id="PS50948"/>
    </source>
</evidence>
<dbReference type="SMART" id="SM00473">
    <property type="entry name" value="PAN_AP"/>
    <property type="match status" value="5"/>
</dbReference>
<evidence type="ECO:0000256" key="3">
    <source>
        <dbReference type="ARBA" id="ARBA00022989"/>
    </source>
</evidence>
<feature type="domain" description="Apple" evidence="6">
    <location>
        <begin position="772"/>
        <end position="861"/>
    </location>
</feature>
<evidence type="ECO:0000256" key="5">
    <source>
        <dbReference type="SAM" id="Phobius"/>
    </source>
</evidence>
<dbReference type="GO" id="GO:0016020">
    <property type="term" value="C:membrane"/>
    <property type="evidence" value="ECO:0007669"/>
    <property type="project" value="UniProtKB-SubCell"/>
</dbReference>
<protein>
    <recommendedName>
        <fullName evidence="6">Apple domain-containing protein</fullName>
    </recommendedName>
</protein>
<keyword evidence="4 5" id="KW-0472">Membrane</keyword>
<dbReference type="PANTHER" id="PTHR47327">
    <property type="entry name" value="FI18240P1-RELATED"/>
    <property type="match status" value="1"/>
</dbReference>
<dbReference type="InterPro" id="IPR024041">
    <property type="entry name" value="NH4_transpt_AmtB-like_dom"/>
</dbReference>
<evidence type="ECO:0000256" key="1">
    <source>
        <dbReference type="ARBA" id="ARBA00004141"/>
    </source>
</evidence>
<feature type="domain" description="Apple" evidence="6">
    <location>
        <begin position="400"/>
        <end position="484"/>
    </location>
</feature>
<evidence type="ECO:0000313" key="7">
    <source>
        <dbReference type="EMBL" id="KZS14470.1"/>
    </source>
</evidence>
<reference evidence="7 8" key="1">
    <citation type="submission" date="2016-03" db="EMBL/GenBank/DDBJ databases">
        <title>EvidentialGene: Evidence-directed Construction of Genes on Genomes.</title>
        <authorList>
            <person name="Gilbert D.G."/>
            <person name="Choi J.-H."/>
            <person name="Mockaitis K."/>
            <person name="Colbourne J."/>
            <person name="Pfrender M."/>
        </authorList>
    </citation>
    <scope>NUCLEOTIDE SEQUENCE [LARGE SCALE GENOMIC DNA]</scope>
    <source>
        <strain evidence="7 8">Xinb3</strain>
        <tissue evidence="7">Complete organism</tissue>
    </source>
</reference>
<keyword evidence="3 5" id="KW-1133">Transmembrane helix</keyword>
<dbReference type="Proteomes" id="UP000076858">
    <property type="component" value="Unassembled WGS sequence"/>
</dbReference>
<dbReference type="Gene3D" id="1.10.3430.10">
    <property type="entry name" value="Ammonium transporter AmtB like domains"/>
    <property type="match status" value="2"/>
</dbReference>
<dbReference type="GO" id="GO:0009653">
    <property type="term" value="P:anatomical structure morphogenesis"/>
    <property type="evidence" value="ECO:0007669"/>
    <property type="project" value="TreeGrafter"/>
</dbReference>
<dbReference type="PANTHER" id="PTHR47327:SF13">
    <property type="entry name" value="APPLE DOMAIN-CONTAINING PROTEIN"/>
    <property type="match status" value="1"/>
</dbReference>